<dbReference type="SMART" id="SM00382">
    <property type="entry name" value="AAA"/>
    <property type="match status" value="1"/>
</dbReference>
<feature type="domain" description="ABC transporter" evidence="5">
    <location>
        <begin position="11"/>
        <end position="256"/>
    </location>
</feature>
<evidence type="ECO:0000256" key="4">
    <source>
        <dbReference type="ARBA" id="ARBA00022840"/>
    </source>
</evidence>
<organism evidence="6 7">
    <name type="scientific">Faecalicatena contorta</name>
    <dbReference type="NCBI Taxonomy" id="39482"/>
    <lineage>
        <taxon>Bacteria</taxon>
        <taxon>Bacillati</taxon>
        <taxon>Bacillota</taxon>
        <taxon>Clostridia</taxon>
        <taxon>Lachnospirales</taxon>
        <taxon>Lachnospiraceae</taxon>
        <taxon>Faecalicatena</taxon>
    </lineage>
</organism>
<dbReference type="InterPro" id="IPR013563">
    <property type="entry name" value="Oligopep_ABC_C"/>
</dbReference>
<keyword evidence="2" id="KW-0813">Transport</keyword>
<gene>
    <name evidence="6" type="primary">gsiA_7</name>
    <name evidence="6" type="ORF">ERS852491_04590</name>
</gene>
<protein>
    <submittedName>
        <fullName evidence="6">Glutathione import ATP-binding protein GsiA</fullName>
        <ecNumber evidence="6">3.6.3.-</ecNumber>
    </submittedName>
</protein>
<dbReference type="PROSITE" id="PS50893">
    <property type="entry name" value="ABC_TRANSPORTER_2"/>
    <property type="match status" value="1"/>
</dbReference>
<dbReference type="InterPro" id="IPR017871">
    <property type="entry name" value="ABC_transporter-like_CS"/>
</dbReference>
<evidence type="ECO:0000256" key="1">
    <source>
        <dbReference type="ARBA" id="ARBA00005417"/>
    </source>
</evidence>
<dbReference type="InterPro" id="IPR003439">
    <property type="entry name" value="ABC_transporter-like_ATP-bd"/>
</dbReference>
<proteinExistence type="inferred from homology"/>
<dbReference type="FunFam" id="3.40.50.300:FF:000016">
    <property type="entry name" value="Oligopeptide ABC transporter ATP-binding component"/>
    <property type="match status" value="1"/>
</dbReference>
<name>A0A174LIZ3_9FIRM</name>
<dbReference type="EMBL" id="CYZU01000068">
    <property type="protein sequence ID" value="CUP22527.1"/>
    <property type="molecule type" value="Genomic_DNA"/>
</dbReference>
<dbReference type="SUPFAM" id="SSF52540">
    <property type="entry name" value="P-loop containing nucleoside triphosphate hydrolases"/>
    <property type="match status" value="1"/>
</dbReference>
<evidence type="ECO:0000256" key="2">
    <source>
        <dbReference type="ARBA" id="ARBA00022448"/>
    </source>
</evidence>
<evidence type="ECO:0000313" key="7">
    <source>
        <dbReference type="Proteomes" id="UP000095544"/>
    </source>
</evidence>
<dbReference type="AlphaFoldDB" id="A0A174LIZ3"/>
<dbReference type="GO" id="GO:0005524">
    <property type="term" value="F:ATP binding"/>
    <property type="evidence" value="ECO:0007669"/>
    <property type="project" value="UniProtKB-KW"/>
</dbReference>
<dbReference type="OrthoDB" id="9806285at2"/>
<reference evidence="6 7" key="1">
    <citation type="submission" date="2015-09" db="EMBL/GenBank/DDBJ databases">
        <authorList>
            <consortium name="Pathogen Informatics"/>
        </authorList>
    </citation>
    <scope>NUCLEOTIDE SEQUENCE [LARGE SCALE GENOMIC DNA]</scope>
    <source>
        <strain evidence="6 7">2789STDY5834876</strain>
    </source>
</reference>
<keyword evidence="3" id="KW-0547">Nucleotide-binding</keyword>
<dbReference type="Pfam" id="PF08352">
    <property type="entry name" value="oligo_HPY"/>
    <property type="match status" value="1"/>
</dbReference>
<dbReference type="InterPro" id="IPR027417">
    <property type="entry name" value="P-loop_NTPase"/>
</dbReference>
<dbReference type="RefSeq" id="WP_055155072.1">
    <property type="nucleotide sequence ID" value="NZ_CYZU01000068.1"/>
</dbReference>
<dbReference type="InterPro" id="IPR050319">
    <property type="entry name" value="ABC_transp_ATP-bind"/>
</dbReference>
<keyword evidence="4 6" id="KW-0067">ATP-binding</keyword>
<evidence type="ECO:0000259" key="5">
    <source>
        <dbReference type="PROSITE" id="PS50893"/>
    </source>
</evidence>
<dbReference type="PROSITE" id="PS00211">
    <property type="entry name" value="ABC_TRANSPORTER_1"/>
    <property type="match status" value="1"/>
</dbReference>
<dbReference type="NCBIfam" id="TIGR01727">
    <property type="entry name" value="oligo_HPY"/>
    <property type="match status" value="1"/>
</dbReference>
<dbReference type="Pfam" id="PF00005">
    <property type="entry name" value="ABC_tran"/>
    <property type="match status" value="1"/>
</dbReference>
<keyword evidence="6" id="KW-0378">Hydrolase</keyword>
<comment type="similarity">
    <text evidence="1">Belongs to the ABC transporter superfamily.</text>
</comment>
<dbReference type="InterPro" id="IPR003593">
    <property type="entry name" value="AAA+_ATPase"/>
</dbReference>
<dbReference type="EC" id="3.6.3.-" evidence="6"/>
<sequence length="323" mass="36335">MSNTVLEVNHLKTYYTMKKGVFGKSAGLVKAVDDVSFTIEKGKTFGLVGESGCGKTTIGKTILRLTEPTEGEAKLFGRDLFLMDRKELKEMRTKIQMIFQDPYSSLDPRMNVFELIGEAVREHHLVPGNELRSYVEETMEKCGLSREYIERFPHEFSGGQRQRICVARALALNPDLIICDEPVSALDVSIQAQVINLMKKLQREQQLSYLFISHDLSVVEHISDEVGVMYLGSMVEVAPKKELFRNPLHPYTKALLSAVPRPDPDRKGGRIILEGDVPSADQPPSGCKFHTRCRHCMDICREKAPVWKDCGDGHKAACHLLES</sequence>
<dbReference type="STRING" id="39482.ERS852491_04590"/>
<dbReference type="PANTHER" id="PTHR43776:SF8">
    <property type="entry name" value="ABC TRANSPORTER, ATP-BINDING PROTEIN"/>
    <property type="match status" value="1"/>
</dbReference>
<accession>A0A174LIZ3</accession>
<dbReference type="Proteomes" id="UP000095544">
    <property type="component" value="Unassembled WGS sequence"/>
</dbReference>
<dbReference type="CDD" id="cd03257">
    <property type="entry name" value="ABC_NikE_OppD_transporters"/>
    <property type="match status" value="1"/>
</dbReference>
<dbReference type="GO" id="GO:0055085">
    <property type="term" value="P:transmembrane transport"/>
    <property type="evidence" value="ECO:0007669"/>
    <property type="project" value="UniProtKB-ARBA"/>
</dbReference>
<evidence type="ECO:0000313" key="6">
    <source>
        <dbReference type="EMBL" id="CUP22527.1"/>
    </source>
</evidence>
<dbReference type="GO" id="GO:0016887">
    <property type="term" value="F:ATP hydrolysis activity"/>
    <property type="evidence" value="ECO:0007669"/>
    <property type="project" value="InterPro"/>
</dbReference>
<dbReference type="Gene3D" id="3.40.50.300">
    <property type="entry name" value="P-loop containing nucleotide triphosphate hydrolases"/>
    <property type="match status" value="1"/>
</dbReference>
<dbReference type="GO" id="GO:0015833">
    <property type="term" value="P:peptide transport"/>
    <property type="evidence" value="ECO:0007669"/>
    <property type="project" value="InterPro"/>
</dbReference>
<evidence type="ECO:0000256" key="3">
    <source>
        <dbReference type="ARBA" id="ARBA00022741"/>
    </source>
</evidence>
<dbReference type="PANTHER" id="PTHR43776">
    <property type="entry name" value="TRANSPORT ATP-BINDING PROTEIN"/>
    <property type="match status" value="1"/>
</dbReference>